<accession>A0AAV7ZBJ3</accession>
<evidence type="ECO:0000313" key="3">
    <source>
        <dbReference type="Proteomes" id="UP001146793"/>
    </source>
</evidence>
<name>A0AAV7ZBJ3_9EUKA</name>
<organism evidence="2 3">
    <name type="scientific">Anaeramoeba flamelloides</name>
    <dbReference type="NCBI Taxonomy" id="1746091"/>
    <lineage>
        <taxon>Eukaryota</taxon>
        <taxon>Metamonada</taxon>
        <taxon>Anaeramoebidae</taxon>
        <taxon>Anaeramoeba</taxon>
    </lineage>
</organism>
<comment type="caution">
    <text evidence="2">The sequence shown here is derived from an EMBL/GenBank/DDBJ whole genome shotgun (WGS) entry which is preliminary data.</text>
</comment>
<protein>
    <submittedName>
        <fullName evidence="2">Uncharacterized protein</fullName>
    </submittedName>
</protein>
<evidence type="ECO:0000313" key="2">
    <source>
        <dbReference type="EMBL" id="KAJ3438454.1"/>
    </source>
</evidence>
<sequence>MSVKSPIKRRRQFSPPNLNELIQANYQINGDNNYKIPRRLKCGFDQFPKLNTIFEKAPQQHSCASESIRRTKIQNKHFKNQLKKKDQTIEALMEKLQKTQLLVEKLSRHTKQQDLESYRSNITTVNLIDEVNKWKKQSLSNSIQKRLQYKKKKALEKQIGQFKEEYSQFLFEFRKAKEENRNLKSQNEQLRKKLNKKTKKLYYD</sequence>
<reference evidence="2" key="1">
    <citation type="submission" date="2022-08" db="EMBL/GenBank/DDBJ databases">
        <title>Novel sulphate-reducing endosymbionts in the free-living metamonad Anaeramoeba.</title>
        <authorList>
            <person name="Jerlstrom-Hultqvist J."/>
            <person name="Cepicka I."/>
            <person name="Gallot-Lavallee L."/>
            <person name="Salas-Leiva D."/>
            <person name="Curtis B.A."/>
            <person name="Zahonova K."/>
            <person name="Pipaliya S."/>
            <person name="Dacks J."/>
            <person name="Roger A.J."/>
        </authorList>
    </citation>
    <scope>NUCLEOTIDE SEQUENCE</scope>
    <source>
        <strain evidence="2">Busselton2</strain>
    </source>
</reference>
<feature type="coiled-coil region" evidence="1">
    <location>
        <begin position="173"/>
        <end position="200"/>
    </location>
</feature>
<dbReference type="AlphaFoldDB" id="A0AAV7ZBJ3"/>
<feature type="coiled-coil region" evidence="1">
    <location>
        <begin position="75"/>
        <end position="109"/>
    </location>
</feature>
<evidence type="ECO:0000256" key="1">
    <source>
        <dbReference type="SAM" id="Coils"/>
    </source>
</evidence>
<dbReference type="Proteomes" id="UP001146793">
    <property type="component" value="Unassembled WGS sequence"/>
</dbReference>
<dbReference type="EMBL" id="JANTQA010000033">
    <property type="protein sequence ID" value="KAJ3438454.1"/>
    <property type="molecule type" value="Genomic_DNA"/>
</dbReference>
<proteinExistence type="predicted"/>
<gene>
    <name evidence="2" type="ORF">M0812_17642</name>
</gene>
<keyword evidence="1" id="KW-0175">Coiled coil</keyword>